<dbReference type="EMBL" id="FR824113">
    <property type="protein sequence ID" value="CCA19331.1"/>
    <property type="molecule type" value="Genomic_DNA"/>
</dbReference>
<name>F0WDQ4_9STRA</name>
<sequence>MEPVRSYQDMETSLSLFLYPLIWKPLKYNYDLMTLTINDTACMIESATLFSCLTHQSNDTVGMNDTTLMDIFVTCSMEVLCFSVVLWRNL</sequence>
<proteinExistence type="predicted"/>
<protein>
    <submittedName>
        <fullName evidence="1">AlNc14C68G4775 protein</fullName>
    </submittedName>
</protein>
<organism evidence="1">
    <name type="scientific">Albugo laibachii Nc14</name>
    <dbReference type="NCBI Taxonomy" id="890382"/>
    <lineage>
        <taxon>Eukaryota</taxon>
        <taxon>Sar</taxon>
        <taxon>Stramenopiles</taxon>
        <taxon>Oomycota</taxon>
        <taxon>Peronosporomycetes</taxon>
        <taxon>Albuginales</taxon>
        <taxon>Albuginaceae</taxon>
        <taxon>Albugo</taxon>
    </lineage>
</organism>
<dbReference type="AlphaFoldDB" id="F0WDQ4"/>
<reference evidence="1" key="2">
    <citation type="submission" date="2011-02" db="EMBL/GenBank/DDBJ databases">
        <authorList>
            <person name="MacLean D."/>
        </authorList>
    </citation>
    <scope>NUCLEOTIDE SEQUENCE</scope>
</reference>
<reference evidence="1" key="1">
    <citation type="journal article" date="2011" name="PLoS Biol.">
        <title>Gene gain and loss during evolution of obligate parasitism in the white rust pathogen of Arabidopsis thaliana.</title>
        <authorList>
            <person name="Kemen E."/>
            <person name="Gardiner A."/>
            <person name="Schultz-Larsen T."/>
            <person name="Kemen A.C."/>
            <person name="Balmuth A.L."/>
            <person name="Robert-Seilaniantz A."/>
            <person name="Bailey K."/>
            <person name="Holub E."/>
            <person name="Studholme D.J."/>
            <person name="Maclean D."/>
            <person name="Jones J.D."/>
        </authorList>
    </citation>
    <scope>NUCLEOTIDE SEQUENCE</scope>
</reference>
<accession>F0WDQ4</accession>
<gene>
    <name evidence="1" type="primary">AlNc14C68G4775</name>
    <name evidence="1" type="ORF">ALNC14_054740</name>
</gene>
<dbReference type="HOGENOM" id="CLU_2445363_0_0_1"/>
<evidence type="ECO:0000313" key="1">
    <source>
        <dbReference type="EMBL" id="CCA19331.1"/>
    </source>
</evidence>